<evidence type="ECO:0000313" key="2">
    <source>
        <dbReference type="Proteomes" id="UP000244523"/>
    </source>
</evidence>
<dbReference type="Proteomes" id="UP000244523">
    <property type="component" value="Unassembled WGS sequence"/>
</dbReference>
<evidence type="ECO:0000313" key="1">
    <source>
        <dbReference type="EMBL" id="PUB10666.1"/>
    </source>
</evidence>
<evidence type="ECO:0008006" key="3">
    <source>
        <dbReference type="Google" id="ProtNLM"/>
    </source>
</evidence>
<dbReference type="SUPFAM" id="SSF55961">
    <property type="entry name" value="Bet v1-like"/>
    <property type="match status" value="1"/>
</dbReference>
<accession>A0A2T6K7I9</accession>
<dbReference type="OrthoDB" id="7860307at2"/>
<protein>
    <recommendedName>
        <fullName evidence="3">Polyketide cyclase/dehydrase/lipid transport protein</fullName>
    </recommendedName>
</protein>
<name>A0A2T6K7I9_9RHOB</name>
<dbReference type="Gene3D" id="3.30.530.20">
    <property type="match status" value="1"/>
</dbReference>
<dbReference type="CDD" id="cd07812">
    <property type="entry name" value="SRPBCC"/>
    <property type="match status" value="1"/>
</dbReference>
<dbReference type="AlphaFoldDB" id="A0A2T6K7I9"/>
<dbReference type="InterPro" id="IPR023393">
    <property type="entry name" value="START-like_dom_sf"/>
</dbReference>
<proteinExistence type="predicted"/>
<reference evidence="1 2" key="1">
    <citation type="submission" date="2018-04" db="EMBL/GenBank/DDBJ databases">
        <title>Genomic Encyclopedia of Archaeal and Bacterial Type Strains, Phase II (KMG-II): from individual species to whole genera.</title>
        <authorList>
            <person name="Goeker M."/>
        </authorList>
    </citation>
    <scope>NUCLEOTIDE SEQUENCE [LARGE SCALE GENOMIC DNA]</scope>
    <source>
        <strain evidence="1 2">DSM 29955</strain>
    </source>
</reference>
<sequence>MKFSTREDVEAPIDYVYQQVSDFAGFERRALRHGVNISAHQGGQIDVGSSWDIAFPFRGRERRMQAKIATIDPPSGYRVDTESDGMTVVTTVDLVALSRGRTRLLVAMDLRARSLTARLLLQSMKLAKTKLTKRFKVRVLEFAEDIEDDFRRDI</sequence>
<dbReference type="RefSeq" id="WP_108388476.1">
    <property type="nucleotide sequence ID" value="NZ_QBUD01000017.1"/>
</dbReference>
<gene>
    <name evidence="1" type="ORF">C8N45_11710</name>
</gene>
<keyword evidence="2" id="KW-1185">Reference proteome</keyword>
<organism evidence="1 2">
    <name type="scientific">Yoonia sediminilitoris</name>
    <dbReference type="NCBI Taxonomy" id="1286148"/>
    <lineage>
        <taxon>Bacteria</taxon>
        <taxon>Pseudomonadati</taxon>
        <taxon>Pseudomonadota</taxon>
        <taxon>Alphaproteobacteria</taxon>
        <taxon>Rhodobacterales</taxon>
        <taxon>Paracoccaceae</taxon>
        <taxon>Yoonia</taxon>
    </lineage>
</organism>
<dbReference type="EMBL" id="QBUD01000017">
    <property type="protein sequence ID" value="PUB10666.1"/>
    <property type="molecule type" value="Genomic_DNA"/>
</dbReference>
<comment type="caution">
    <text evidence="1">The sequence shown here is derived from an EMBL/GenBank/DDBJ whole genome shotgun (WGS) entry which is preliminary data.</text>
</comment>